<dbReference type="RefSeq" id="WP_302110271.1">
    <property type="nucleotide sequence ID" value="NZ_JAUKTR010000004.1"/>
</dbReference>
<sequence length="251" mass="28485">MSVTKAIFDFMFGPAPNVEKPRMPPEESSSRAEEDREFDPQVIDMVEQARDAVRRDFDQSKEAFEREHDIEGKKARLERARAFLAKAKADRILNDLLRETRYWPSHFGLGALDHLPRHGIDIRGVEPPTPEGHDGKRQSYTVSISGSRPYKIEVLDKGYSWSPVGDDNHKFGTLTISDDQKPLFAASISETPSDWSNWQVNLFGIDILSEVAWLPDIARFAETLVQVNQERNRARNAELIIAKAAKVIDPT</sequence>
<evidence type="ECO:0000256" key="1">
    <source>
        <dbReference type="SAM" id="MobiDB-lite"/>
    </source>
</evidence>
<accession>A0ABT8SMW6</accession>
<comment type="caution">
    <text evidence="2">The sequence shown here is derived from an EMBL/GenBank/DDBJ whole genome shotgun (WGS) entry which is preliminary data.</text>
</comment>
<dbReference type="Proteomes" id="UP001169063">
    <property type="component" value="Unassembled WGS sequence"/>
</dbReference>
<proteinExistence type="predicted"/>
<organism evidence="2 3">
    <name type="scientific">Peiella sedimenti</name>
    <dbReference type="NCBI Taxonomy" id="3061083"/>
    <lineage>
        <taxon>Bacteria</taxon>
        <taxon>Pseudomonadati</taxon>
        <taxon>Pseudomonadota</taxon>
        <taxon>Alphaproteobacteria</taxon>
        <taxon>Caulobacterales</taxon>
        <taxon>Caulobacteraceae</taxon>
        <taxon>Peiella</taxon>
    </lineage>
</organism>
<feature type="region of interest" description="Disordered" evidence="1">
    <location>
        <begin position="13"/>
        <end position="40"/>
    </location>
</feature>
<reference evidence="2" key="1">
    <citation type="submission" date="2023-07" db="EMBL/GenBank/DDBJ databases">
        <title>Brevundimonas soil sp. nov., isolated from the soil of chemical plant.</title>
        <authorList>
            <person name="Wu N."/>
        </authorList>
    </citation>
    <scope>NUCLEOTIDE SEQUENCE</scope>
    <source>
        <strain evidence="2">XZ-24</strain>
    </source>
</reference>
<evidence type="ECO:0000313" key="2">
    <source>
        <dbReference type="EMBL" id="MDO1559839.1"/>
    </source>
</evidence>
<feature type="compositionally biased region" description="Basic and acidic residues" evidence="1">
    <location>
        <begin position="19"/>
        <end position="34"/>
    </location>
</feature>
<protein>
    <submittedName>
        <fullName evidence="2">Uncharacterized protein</fullName>
    </submittedName>
</protein>
<evidence type="ECO:0000313" key="3">
    <source>
        <dbReference type="Proteomes" id="UP001169063"/>
    </source>
</evidence>
<name>A0ABT8SMW6_9CAUL</name>
<dbReference type="EMBL" id="JAUKTR010000004">
    <property type="protein sequence ID" value="MDO1559839.1"/>
    <property type="molecule type" value="Genomic_DNA"/>
</dbReference>
<gene>
    <name evidence="2" type="ORF">Q0812_10415</name>
</gene>
<keyword evidence="3" id="KW-1185">Reference proteome</keyword>